<evidence type="ECO:0000313" key="3">
    <source>
        <dbReference type="EMBL" id="TVY05667.1"/>
    </source>
</evidence>
<gene>
    <name evidence="3" type="ORF">FPZ49_28755</name>
</gene>
<keyword evidence="4" id="KW-1185">Reference proteome</keyword>
<organism evidence="3 4">
    <name type="scientific">Paenibacillus cremeus</name>
    <dbReference type="NCBI Taxonomy" id="2163881"/>
    <lineage>
        <taxon>Bacteria</taxon>
        <taxon>Bacillati</taxon>
        <taxon>Bacillota</taxon>
        <taxon>Bacilli</taxon>
        <taxon>Bacillales</taxon>
        <taxon>Paenibacillaceae</taxon>
        <taxon>Paenibacillus</taxon>
    </lineage>
</organism>
<name>A0A559K0R4_9BACL</name>
<dbReference type="PROSITE" id="PS50995">
    <property type="entry name" value="HTH_MARR_2"/>
    <property type="match status" value="1"/>
</dbReference>
<dbReference type="PANTHER" id="PTHR33164:SF57">
    <property type="entry name" value="MARR-FAMILY TRANSCRIPTIONAL REGULATOR"/>
    <property type="match status" value="1"/>
</dbReference>
<keyword evidence="1" id="KW-0238">DNA-binding</keyword>
<dbReference type="SUPFAM" id="SSF46785">
    <property type="entry name" value="Winged helix' DNA-binding domain"/>
    <property type="match status" value="1"/>
</dbReference>
<dbReference type="Gene3D" id="1.10.10.10">
    <property type="entry name" value="Winged helix-like DNA-binding domain superfamily/Winged helix DNA-binding domain"/>
    <property type="match status" value="1"/>
</dbReference>
<evidence type="ECO:0000256" key="1">
    <source>
        <dbReference type="ARBA" id="ARBA00023125"/>
    </source>
</evidence>
<dbReference type="InterPro" id="IPR000835">
    <property type="entry name" value="HTH_MarR-typ"/>
</dbReference>
<proteinExistence type="predicted"/>
<accession>A0A559K0R4</accession>
<dbReference type="SMART" id="SM00347">
    <property type="entry name" value="HTH_MARR"/>
    <property type="match status" value="1"/>
</dbReference>
<dbReference type="Pfam" id="PF01047">
    <property type="entry name" value="MarR"/>
    <property type="match status" value="1"/>
</dbReference>
<dbReference type="GO" id="GO:0006950">
    <property type="term" value="P:response to stress"/>
    <property type="evidence" value="ECO:0007669"/>
    <property type="project" value="TreeGrafter"/>
</dbReference>
<feature type="domain" description="HTH marR-type" evidence="2">
    <location>
        <begin position="1"/>
        <end position="136"/>
    </location>
</feature>
<dbReference type="InterPro" id="IPR036388">
    <property type="entry name" value="WH-like_DNA-bd_sf"/>
</dbReference>
<sequence>MNERSFEVIELELAVMVRRLTAMSYAKKYELDRAAFLILHQISTQGPAGVKALSEDFRIDISTVSRQVAALIQKGYAQKVPDPLDKRAFFVEPTELGKTKLGEFRKAGSARLKEMTKEWTDEECRMFGQLLHKLNRAAADLDPSFKCE</sequence>
<dbReference type="PANTHER" id="PTHR33164">
    <property type="entry name" value="TRANSCRIPTIONAL REGULATOR, MARR FAMILY"/>
    <property type="match status" value="1"/>
</dbReference>
<protein>
    <submittedName>
        <fullName evidence="3">MarR family transcriptional regulator</fullName>
    </submittedName>
</protein>
<dbReference type="GO" id="GO:0003700">
    <property type="term" value="F:DNA-binding transcription factor activity"/>
    <property type="evidence" value="ECO:0007669"/>
    <property type="project" value="InterPro"/>
</dbReference>
<dbReference type="EMBL" id="VNJI01000053">
    <property type="protein sequence ID" value="TVY05667.1"/>
    <property type="molecule type" value="Genomic_DNA"/>
</dbReference>
<reference evidence="3 4" key="1">
    <citation type="submission" date="2019-07" db="EMBL/GenBank/DDBJ databases">
        <authorList>
            <person name="Kim J."/>
        </authorList>
    </citation>
    <scope>NUCLEOTIDE SEQUENCE [LARGE SCALE GENOMIC DNA]</scope>
    <source>
        <strain evidence="3 4">JC52</strain>
    </source>
</reference>
<dbReference type="Proteomes" id="UP000317036">
    <property type="component" value="Unassembled WGS sequence"/>
</dbReference>
<comment type="caution">
    <text evidence="3">The sequence shown here is derived from an EMBL/GenBank/DDBJ whole genome shotgun (WGS) entry which is preliminary data.</text>
</comment>
<dbReference type="GO" id="GO:0003677">
    <property type="term" value="F:DNA binding"/>
    <property type="evidence" value="ECO:0007669"/>
    <property type="project" value="UniProtKB-KW"/>
</dbReference>
<dbReference type="OrthoDB" id="2389730at2"/>
<evidence type="ECO:0000313" key="4">
    <source>
        <dbReference type="Proteomes" id="UP000317036"/>
    </source>
</evidence>
<dbReference type="InterPro" id="IPR036390">
    <property type="entry name" value="WH_DNA-bd_sf"/>
</dbReference>
<evidence type="ECO:0000259" key="2">
    <source>
        <dbReference type="PROSITE" id="PS50995"/>
    </source>
</evidence>
<dbReference type="InterPro" id="IPR039422">
    <property type="entry name" value="MarR/SlyA-like"/>
</dbReference>
<dbReference type="AlphaFoldDB" id="A0A559K0R4"/>
<dbReference type="RefSeq" id="WP_144853700.1">
    <property type="nucleotide sequence ID" value="NZ_VNJI01000053.1"/>
</dbReference>